<dbReference type="PANTHER" id="PTHR46025:SF3">
    <property type="entry name" value="XYLOSYLTRANSFERASE OXT"/>
    <property type="match status" value="1"/>
</dbReference>
<evidence type="ECO:0000256" key="1">
    <source>
        <dbReference type="ARBA" id="ARBA00004323"/>
    </source>
</evidence>
<organism evidence="21 22">
    <name type="scientific">Lingula anatina</name>
    <name type="common">Brachiopod</name>
    <name type="synonym">Lingula unguis</name>
    <dbReference type="NCBI Taxonomy" id="7574"/>
    <lineage>
        <taxon>Eukaryota</taxon>
        <taxon>Metazoa</taxon>
        <taxon>Spiralia</taxon>
        <taxon>Lophotrochozoa</taxon>
        <taxon>Brachiopoda</taxon>
        <taxon>Linguliformea</taxon>
        <taxon>Lingulata</taxon>
        <taxon>Lingulida</taxon>
        <taxon>Linguloidea</taxon>
        <taxon>Lingulidae</taxon>
        <taxon>Lingula</taxon>
    </lineage>
</organism>
<keyword evidence="8" id="KW-0808">Transferase</keyword>
<evidence type="ECO:0000256" key="16">
    <source>
        <dbReference type="ARBA" id="ARBA00023157"/>
    </source>
</evidence>
<dbReference type="Pfam" id="PF02485">
    <property type="entry name" value="Branch"/>
    <property type="match status" value="1"/>
</dbReference>
<keyword evidence="17" id="KW-0325">Glycoprotein</keyword>
<dbReference type="UniPathway" id="UPA00756"/>
<protein>
    <recommendedName>
        <fullName evidence="6">protein xylosyltransferase</fullName>
        <ecNumber evidence="6">2.4.2.26</ecNumber>
    </recommendedName>
    <alternativeName>
        <fullName evidence="18">Peptide O-xylosyltransferase</fullName>
    </alternativeName>
</protein>
<evidence type="ECO:0000256" key="7">
    <source>
        <dbReference type="ARBA" id="ARBA00022676"/>
    </source>
</evidence>
<name>A0A1S3J1Z0_LINAN</name>
<evidence type="ECO:0000256" key="11">
    <source>
        <dbReference type="ARBA" id="ARBA00022824"/>
    </source>
</evidence>
<keyword evidence="16" id="KW-1015">Disulfide bond</keyword>
<evidence type="ECO:0000256" key="4">
    <source>
        <dbReference type="ARBA" id="ARBA00005093"/>
    </source>
</evidence>
<dbReference type="OrthoDB" id="6285875at2759"/>
<dbReference type="GeneID" id="106169376"/>
<evidence type="ECO:0000256" key="10">
    <source>
        <dbReference type="ARBA" id="ARBA00022723"/>
    </source>
</evidence>
<dbReference type="InterPro" id="IPR043538">
    <property type="entry name" value="XYLT"/>
</dbReference>
<feature type="transmembrane region" description="Helical" evidence="20">
    <location>
        <begin position="12"/>
        <end position="31"/>
    </location>
</feature>
<evidence type="ECO:0000256" key="9">
    <source>
        <dbReference type="ARBA" id="ARBA00022692"/>
    </source>
</evidence>
<keyword evidence="14" id="KW-0333">Golgi apparatus</keyword>
<dbReference type="GO" id="GO:0000139">
    <property type="term" value="C:Golgi membrane"/>
    <property type="evidence" value="ECO:0007669"/>
    <property type="project" value="UniProtKB-SubCell"/>
</dbReference>
<dbReference type="PANTHER" id="PTHR46025">
    <property type="entry name" value="XYLOSYLTRANSFERASE OXT"/>
    <property type="match status" value="1"/>
</dbReference>
<dbReference type="GO" id="GO:0050650">
    <property type="term" value="P:chondroitin sulfate proteoglycan biosynthetic process"/>
    <property type="evidence" value="ECO:0007669"/>
    <property type="project" value="TreeGrafter"/>
</dbReference>
<comment type="subcellular location">
    <subcellularLocation>
        <location evidence="2">Endoplasmic reticulum membrane</location>
        <topology evidence="2">Single-pass type II membrane protein</topology>
    </subcellularLocation>
    <subcellularLocation>
        <location evidence="1">Golgi apparatus membrane</location>
        <topology evidence="1">Single-pass type II membrane protein</topology>
    </subcellularLocation>
</comment>
<dbReference type="UniPathway" id="UPA00755"/>
<proteinExistence type="inferred from homology"/>
<dbReference type="InterPro" id="IPR003406">
    <property type="entry name" value="Glyco_trans_14"/>
</dbReference>
<evidence type="ECO:0000313" key="21">
    <source>
        <dbReference type="Proteomes" id="UP000085678"/>
    </source>
</evidence>
<evidence type="ECO:0000313" key="22">
    <source>
        <dbReference type="RefSeq" id="XP_013404278.1"/>
    </source>
</evidence>
<evidence type="ECO:0000256" key="12">
    <source>
        <dbReference type="ARBA" id="ARBA00022968"/>
    </source>
</evidence>
<dbReference type="EC" id="2.4.2.26" evidence="6"/>
<accession>A0A1S3J1Z0</accession>
<dbReference type="KEGG" id="lak:106169376"/>
<evidence type="ECO:0000256" key="8">
    <source>
        <dbReference type="ARBA" id="ARBA00022679"/>
    </source>
</evidence>
<keyword evidence="11" id="KW-0256">Endoplasmic reticulum</keyword>
<evidence type="ECO:0000256" key="18">
    <source>
        <dbReference type="ARBA" id="ARBA00042865"/>
    </source>
</evidence>
<dbReference type="GO" id="GO:0030158">
    <property type="term" value="F:protein xylosyltransferase activity"/>
    <property type="evidence" value="ECO:0007669"/>
    <property type="project" value="UniProtKB-EC"/>
</dbReference>
<keyword evidence="12" id="KW-0735">Signal-anchor</keyword>
<keyword evidence="9 20" id="KW-0812">Transmembrane</keyword>
<reference evidence="22" key="1">
    <citation type="submission" date="2025-08" db="UniProtKB">
        <authorList>
            <consortium name="RefSeq"/>
        </authorList>
    </citation>
    <scope>IDENTIFICATION</scope>
    <source>
        <tissue evidence="22">Gonads</tissue>
    </source>
</reference>
<evidence type="ECO:0000256" key="20">
    <source>
        <dbReference type="SAM" id="Phobius"/>
    </source>
</evidence>
<keyword evidence="15 20" id="KW-0472">Membrane</keyword>
<dbReference type="STRING" id="7574.A0A1S3J1Z0"/>
<evidence type="ECO:0000256" key="5">
    <source>
        <dbReference type="ARBA" id="ARBA00010195"/>
    </source>
</evidence>
<dbReference type="RefSeq" id="XP_013404278.1">
    <property type="nucleotide sequence ID" value="XM_013548824.1"/>
</dbReference>
<evidence type="ECO:0000256" key="3">
    <source>
        <dbReference type="ARBA" id="ARBA00004840"/>
    </source>
</evidence>
<keyword evidence="21" id="KW-1185">Reference proteome</keyword>
<dbReference type="InParanoid" id="A0A1S3J1Z0"/>
<gene>
    <name evidence="22" type="primary">LOC106169376</name>
</gene>
<dbReference type="AlphaFoldDB" id="A0A1S3J1Z0"/>
<comment type="pathway">
    <text evidence="3">Glycan metabolism; chondroitin sulfate biosynthesis.</text>
</comment>
<dbReference type="Proteomes" id="UP000085678">
    <property type="component" value="Unplaced"/>
</dbReference>
<keyword evidence="13 20" id="KW-1133">Transmembrane helix</keyword>
<dbReference type="GO" id="GO:0046872">
    <property type="term" value="F:metal ion binding"/>
    <property type="evidence" value="ECO:0007669"/>
    <property type="project" value="UniProtKB-KW"/>
</dbReference>
<evidence type="ECO:0000256" key="19">
    <source>
        <dbReference type="ARBA" id="ARBA00047847"/>
    </source>
</evidence>
<evidence type="ECO:0000256" key="14">
    <source>
        <dbReference type="ARBA" id="ARBA00023034"/>
    </source>
</evidence>
<evidence type="ECO:0000256" key="2">
    <source>
        <dbReference type="ARBA" id="ARBA00004648"/>
    </source>
</evidence>
<evidence type="ECO:0000256" key="13">
    <source>
        <dbReference type="ARBA" id="ARBA00022989"/>
    </source>
</evidence>
<comment type="catalytic activity">
    <reaction evidence="19">
        <text>UDP-alpha-D-xylose + L-seryl-[protein] = 3-O-(beta-D-xylosyl)-L-seryl-[protein] + UDP + H(+)</text>
        <dbReference type="Rhea" id="RHEA:50192"/>
        <dbReference type="Rhea" id="RHEA-COMP:9863"/>
        <dbReference type="Rhea" id="RHEA-COMP:12567"/>
        <dbReference type="ChEBI" id="CHEBI:15378"/>
        <dbReference type="ChEBI" id="CHEBI:29999"/>
        <dbReference type="ChEBI" id="CHEBI:57632"/>
        <dbReference type="ChEBI" id="CHEBI:58223"/>
        <dbReference type="ChEBI" id="CHEBI:132085"/>
        <dbReference type="EC" id="2.4.2.26"/>
    </reaction>
</comment>
<dbReference type="GO" id="GO:0005789">
    <property type="term" value="C:endoplasmic reticulum membrane"/>
    <property type="evidence" value="ECO:0007669"/>
    <property type="project" value="UniProtKB-SubCell"/>
</dbReference>
<comment type="pathway">
    <text evidence="4">Glycan metabolism; heparan sulfate biosynthesis.</text>
</comment>
<dbReference type="GO" id="GO:0015012">
    <property type="term" value="P:heparan sulfate proteoglycan biosynthetic process"/>
    <property type="evidence" value="ECO:0007669"/>
    <property type="project" value="UniProtKB-UniPathway"/>
</dbReference>
<evidence type="ECO:0000256" key="6">
    <source>
        <dbReference type="ARBA" id="ARBA00011972"/>
    </source>
</evidence>
<comment type="similarity">
    <text evidence="5">Belongs to the glycosyltransferase 14 family. XylT subfamily.</text>
</comment>
<keyword evidence="7" id="KW-0328">Glycosyltransferase</keyword>
<keyword evidence="10" id="KW-0479">Metal-binding</keyword>
<sequence length="971" mass="110785">MRRRDRNQTNYTAMVYLSFLIKLFTGIVLVTDATSEEKSKSGANKTCGFTQDDFQKASFPADPDVQNRENVGFFETRSESGLVESFGNPEETIHGDDNEQNSDYFTKTSNASVDNYYVFHEGQIDCAVACPKGYFIGDITYGFQNQTQDDLHAHFVNLQDHLTCLYSGLCAETPCSALTHCLSYQACVFKLSNELCKNDTMPGTRKVLHMVVTCSRNDHLLDMVGDVKLSALQRLYLLQKQTFVSYIQAKALQYNDEHVEKVKVDYSWAVVKTFEVPEIDAFDGNCPIGEEKDGFVGECNQAPPEGAVAGRELWTKLARIPDRNHRQELKSVYCAYHYNRQGGCVPTVFASNETGQILFTSRILPIPGTRPDFSLDSQAQEVPHQGLVPVRLGFIIMVHKGTMAVLQMLQLILRPQHFYVIHVCRGAETVREEIKRFISKELKGYHNIRVLPYSRSFLSSWGSFEIVRAELECIEELLKMGVWDFVINLSGQDLPLRTMEDLALALAPYRGKNFIRVNFKLDYIKDAPSRSVWHNLGGHVYNVTTRKPGHFDLYSSATWFVLSRDFANFSINPDEGKVREKIFFIQTSMIPDETYFATIMEASRFKGTLVNFNLHFTPRFEGNDRNNLCRHSDDIDYCGMGPRVLHSADVGLLRLHSHRHFFARKFSANPQDDVREQIIKDLAHYNFSPPFKLGVPDTVVRKLAEHALTCLKENHSPHEKNWTLHRVTSWAILPRLDISDPCCEVPRLMGGLVDEFLYTIVFTVANTKMGVQEARASLSMRSRHSCFSLGVIRSMQLSTRLEHHYNPHLPRRDPPDSLSVALPSPTEPAGGHFLWLHLVLHTEQLMGTCAEMANITRQTSNQTYAIYWHTEELDQWDMFFIGTLLDPEGNAKCHREIRLRWTGELMKADVFKYVFMCGVLGPGKWTVNLRQQFIANPFTYSTSVHLADTADYNSDEVCRFWKVTDVAFLPV</sequence>
<evidence type="ECO:0000256" key="17">
    <source>
        <dbReference type="ARBA" id="ARBA00023180"/>
    </source>
</evidence>
<evidence type="ECO:0000256" key="15">
    <source>
        <dbReference type="ARBA" id="ARBA00023136"/>
    </source>
</evidence>